<keyword evidence="8" id="KW-1185">Reference proteome</keyword>
<reference evidence="7 8" key="1">
    <citation type="submission" date="2018-06" db="EMBL/GenBank/DDBJ databases">
        <title>A transcriptomic atlas of mushroom development highlights an independent origin of complex multicellularity.</title>
        <authorList>
            <consortium name="DOE Joint Genome Institute"/>
            <person name="Krizsan K."/>
            <person name="Almasi E."/>
            <person name="Merenyi Z."/>
            <person name="Sahu N."/>
            <person name="Viragh M."/>
            <person name="Koszo T."/>
            <person name="Mondo S."/>
            <person name="Kiss B."/>
            <person name="Balint B."/>
            <person name="Kues U."/>
            <person name="Barry K."/>
            <person name="Hegedus J.C."/>
            <person name="Henrissat B."/>
            <person name="Johnson J."/>
            <person name="Lipzen A."/>
            <person name="Ohm R."/>
            <person name="Nagy I."/>
            <person name="Pangilinan J."/>
            <person name="Yan J."/>
            <person name="Xiong Y."/>
            <person name="Grigoriev I.V."/>
            <person name="Hibbett D.S."/>
            <person name="Nagy L.G."/>
        </authorList>
    </citation>
    <scope>NUCLEOTIDE SEQUENCE [LARGE SCALE GENOMIC DNA]</scope>
    <source>
        <strain evidence="7 8">SZMC22713</strain>
    </source>
</reference>
<evidence type="ECO:0000256" key="5">
    <source>
        <dbReference type="RuleBase" id="RU367022"/>
    </source>
</evidence>
<keyword evidence="5" id="KW-0813">Transport</keyword>
<gene>
    <name evidence="7" type="ORF">BD410DRAFT_816847</name>
</gene>
<keyword evidence="5" id="KW-0406">Ion transport</keyword>
<dbReference type="Proteomes" id="UP000294933">
    <property type="component" value="Unassembled WGS sequence"/>
</dbReference>
<dbReference type="OrthoDB" id="73901at2759"/>
<keyword evidence="5" id="KW-0187">Copper transport</keyword>
<dbReference type="PANTHER" id="PTHR12483">
    <property type="entry name" value="SOLUTE CARRIER FAMILY 31 COPPER TRANSPORTERS"/>
    <property type="match status" value="1"/>
</dbReference>
<evidence type="ECO:0000256" key="4">
    <source>
        <dbReference type="ARBA" id="ARBA00023136"/>
    </source>
</evidence>
<feature type="chain" id="PRO_5021307275" description="Copper transport protein" evidence="6">
    <location>
        <begin position="23"/>
        <end position="229"/>
    </location>
</feature>
<keyword evidence="3 5" id="KW-1133">Transmembrane helix</keyword>
<dbReference type="AlphaFoldDB" id="A0A4Y7PN44"/>
<dbReference type="GO" id="GO:0005886">
    <property type="term" value="C:plasma membrane"/>
    <property type="evidence" value="ECO:0007669"/>
    <property type="project" value="TreeGrafter"/>
</dbReference>
<dbReference type="GO" id="GO:0005375">
    <property type="term" value="F:copper ion transmembrane transporter activity"/>
    <property type="evidence" value="ECO:0007669"/>
    <property type="project" value="UniProtKB-UniRule"/>
</dbReference>
<evidence type="ECO:0000313" key="7">
    <source>
        <dbReference type="EMBL" id="TDL15890.1"/>
    </source>
</evidence>
<dbReference type="InterPro" id="IPR007274">
    <property type="entry name" value="Cop_transporter"/>
</dbReference>
<name>A0A4Y7PN44_9AGAM</name>
<evidence type="ECO:0000256" key="1">
    <source>
        <dbReference type="ARBA" id="ARBA00004141"/>
    </source>
</evidence>
<feature type="transmembrane region" description="Helical" evidence="5">
    <location>
        <begin position="54"/>
        <end position="80"/>
    </location>
</feature>
<evidence type="ECO:0000256" key="3">
    <source>
        <dbReference type="ARBA" id="ARBA00022989"/>
    </source>
</evidence>
<organism evidence="7 8">
    <name type="scientific">Rickenella mellea</name>
    <dbReference type="NCBI Taxonomy" id="50990"/>
    <lineage>
        <taxon>Eukaryota</taxon>
        <taxon>Fungi</taxon>
        <taxon>Dikarya</taxon>
        <taxon>Basidiomycota</taxon>
        <taxon>Agaricomycotina</taxon>
        <taxon>Agaricomycetes</taxon>
        <taxon>Hymenochaetales</taxon>
        <taxon>Rickenellaceae</taxon>
        <taxon>Rickenella</taxon>
    </lineage>
</organism>
<dbReference type="Pfam" id="PF04145">
    <property type="entry name" value="Ctr"/>
    <property type="match status" value="1"/>
</dbReference>
<accession>A0A4Y7PN44</accession>
<evidence type="ECO:0000256" key="6">
    <source>
        <dbReference type="SAM" id="SignalP"/>
    </source>
</evidence>
<comment type="similarity">
    <text evidence="5">Belongs to the copper transporter (Ctr) (TC 1.A.56) family. SLC31A subfamily.</text>
</comment>
<comment type="subcellular location">
    <subcellularLocation>
        <location evidence="1 5">Membrane</location>
        <topology evidence="1 5">Multi-pass membrane protein</topology>
    </subcellularLocation>
</comment>
<evidence type="ECO:0000256" key="2">
    <source>
        <dbReference type="ARBA" id="ARBA00022692"/>
    </source>
</evidence>
<feature type="signal peptide" evidence="6">
    <location>
        <begin position="1"/>
        <end position="22"/>
    </location>
</feature>
<keyword evidence="6" id="KW-0732">Signal</keyword>
<keyword evidence="4 5" id="KW-0472">Membrane</keyword>
<keyword evidence="2 5" id="KW-0812">Transmembrane</keyword>
<proteinExistence type="inferred from homology"/>
<dbReference type="VEuPathDB" id="FungiDB:BD410DRAFT_816847"/>
<dbReference type="EMBL" id="ML170258">
    <property type="protein sequence ID" value="TDL15890.1"/>
    <property type="molecule type" value="Genomic_DNA"/>
</dbReference>
<evidence type="ECO:0000313" key="8">
    <source>
        <dbReference type="Proteomes" id="UP000294933"/>
    </source>
</evidence>
<keyword evidence="5" id="KW-0186">Copper</keyword>
<dbReference type="STRING" id="50990.A0A4Y7PN44"/>
<protein>
    <recommendedName>
        <fullName evidence="5">Copper transport protein</fullName>
    </recommendedName>
</protein>
<dbReference type="PANTHER" id="PTHR12483:SF27">
    <property type="entry name" value="COPPER TRANSPORT PROTEIN CTR1"/>
    <property type="match status" value="1"/>
</dbReference>
<sequence length="229" mass="24616">MSRTSMIALLASLALSPLLALAHDNGMDMSMDGPMSLAAGHMTPYLHFTPGDMLWFLGWVPQSAGAMVGACIGLFLLAIVERWIGACRSVMEVHWRKRAQILIANKLNTTSTSTSPSRAQSIRSTSGTIEELDEKSSALPTVRTTIVPRNSDVRASPFSQAPLRLFRSAAPFILSHDITRGVLHAVQAALGFAFMLVAMTFQVSFIIAVCLGLGVGEALFGRYAAQAHL</sequence>